<feature type="compositionally biased region" description="Basic and acidic residues" evidence="2">
    <location>
        <begin position="196"/>
        <end position="206"/>
    </location>
</feature>
<dbReference type="Pfam" id="PF13920">
    <property type="entry name" value="zf-C3HC4_3"/>
    <property type="match status" value="1"/>
</dbReference>
<name>A0A6A6IDH0_9PLEO</name>
<keyword evidence="1" id="KW-0863">Zinc-finger</keyword>
<feature type="region of interest" description="Disordered" evidence="2">
    <location>
        <begin position="306"/>
        <end position="365"/>
    </location>
</feature>
<organism evidence="4 5">
    <name type="scientific">Trematosphaeria pertusa</name>
    <dbReference type="NCBI Taxonomy" id="390896"/>
    <lineage>
        <taxon>Eukaryota</taxon>
        <taxon>Fungi</taxon>
        <taxon>Dikarya</taxon>
        <taxon>Ascomycota</taxon>
        <taxon>Pezizomycotina</taxon>
        <taxon>Dothideomycetes</taxon>
        <taxon>Pleosporomycetidae</taxon>
        <taxon>Pleosporales</taxon>
        <taxon>Massarineae</taxon>
        <taxon>Trematosphaeriaceae</taxon>
        <taxon>Trematosphaeria</taxon>
    </lineage>
</organism>
<dbReference type="RefSeq" id="XP_033683261.1">
    <property type="nucleotide sequence ID" value="XM_033824980.1"/>
</dbReference>
<dbReference type="GO" id="GO:0061630">
    <property type="term" value="F:ubiquitin protein ligase activity"/>
    <property type="evidence" value="ECO:0007669"/>
    <property type="project" value="TreeGrafter"/>
</dbReference>
<dbReference type="OrthoDB" id="1711136at2759"/>
<feature type="region of interest" description="Disordered" evidence="2">
    <location>
        <begin position="263"/>
        <end position="283"/>
    </location>
</feature>
<evidence type="ECO:0000256" key="1">
    <source>
        <dbReference type="PROSITE-ProRule" id="PRU00175"/>
    </source>
</evidence>
<dbReference type="GeneID" id="54578310"/>
<dbReference type="AlphaFoldDB" id="A0A6A6IDH0"/>
<evidence type="ECO:0000313" key="4">
    <source>
        <dbReference type="EMBL" id="KAF2248257.1"/>
    </source>
</evidence>
<protein>
    <recommendedName>
        <fullName evidence="3">RING-type domain-containing protein</fullName>
    </recommendedName>
</protein>
<dbReference type="InterPro" id="IPR013083">
    <property type="entry name" value="Znf_RING/FYVE/PHD"/>
</dbReference>
<dbReference type="InterPro" id="IPR001841">
    <property type="entry name" value="Znf_RING"/>
</dbReference>
<gene>
    <name evidence="4" type="ORF">BU26DRAFT_458465</name>
</gene>
<dbReference type="EMBL" id="ML987196">
    <property type="protein sequence ID" value="KAF2248257.1"/>
    <property type="molecule type" value="Genomic_DNA"/>
</dbReference>
<dbReference type="PANTHER" id="PTHR22696">
    <property type="entry name" value="E3 UBIQUITIN-PROTEIN LIGASE RNF26"/>
    <property type="match status" value="1"/>
</dbReference>
<feature type="region of interest" description="Disordered" evidence="2">
    <location>
        <begin position="159"/>
        <end position="214"/>
    </location>
</feature>
<dbReference type="SMART" id="SM00184">
    <property type="entry name" value="RING"/>
    <property type="match status" value="1"/>
</dbReference>
<dbReference type="GO" id="GO:0016567">
    <property type="term" value="P:protein ubiquitination"/>
    <property type="evidence" value="ECO:0007669"/>
    <property type="project" value="TreeGrafter"/>
</dbReference>
<dbReference type="SUPFAM" id="SSF57850">
    <property type="entry name" value="RING/U-box"/>
    <property type="match status" value="1"/>
</dbReference>
<sequence>MGTLTAGYPRLDTHCPHKLATSCRLTSTPNCCACADERPHSRTYSVYVDGVGFVQRGTRWQSYCPPCKEFWNNRLAATDPPLEASQTQIPLIPDQTEFLERWFEFHQGYRIVKHADGTESRIAVLGEPFREVSPGFLPRTLNQLRAGIENDEFRPQNRFRRRRLSSEEERAEEPQQSLEEALDSLLEDASDEETADTEHQESDMPRDATGLSRPLTRTEVHLHRAMDRIARIFGTREDVQRDDYESPLSTMYDRAWGRYEQAEERRASGDTTAPSVEGLSGRDRREIEEQVLWGVMDDSRDAFIQEQESGNVRSYTPASMNRRSEDSATEPTTPRTFESFVNLPTNAPPSASLTTTSSASTSTNDLRTSLEQITSDLTRLRMASEAVANARHAIHARRHPAPLMTLDNQPDRPAPMTDEQMTKNLSCQVCYCQIADIAVLPCGHMVMCQWCADVVVPVRHSHLPVSPSKCPMCRKPVKQRFKIHMGS</sequence>
<evidence type="ECO:0000256" key="2">
    <source>
        <dbReference type="SAM" id="MobiDB-lite"/>
    </source>
</evidence>
<evidence type="ECO:0000259" key="3">
    <source>
        <dbReference type="PROSITE" id="PS50089"/>
    </source>
</evidence>
<dbReference type="Gene3D" id="3.30.40.10">
    <property type="entry name" value="Zinc/RING finger domain, C3HC4 (zinc finger)"/>
    <property type="match status" value="1"/>
</dbReference>
<dbReference type="PANTHER" id="PTHR22696:SF1">
    <property type="entry name" value="E3 UBIQUITIN-PROTEIN LIGASE RNF26"/>
    <property type="match status" value="1"/>
</dbReference>
<keyword evidence="1" id="KW-0479">Metal-binding</keyword>
<keyword evidence="1" id="KW-0862">Zinc</keyword>
<keyword evidence="5" id="KW-1185">Reference proteome</keyword>
<dbReference type="PROSITE" id="PS50089">
    <property type="entry name" value="ZF_RING_2"/>
    <property type="match status" value="1"/>
</dbReference>
<dbReference type="GO" id="GO:0006511">
    <property type="term" value="P:ubiquitin-dependent protein catabolic process"/>
    <property type="evidence" value="ECO:0007669"/>
    <property type="project" value="TreeGrafter"/>
</dbReference>
<accession>A0A6A6IDH0</accession>
<feature type="compositionally biased region" description="Acidic residues" evidence="2">
    <location>
        <begin position="180"/>
        <end position="195"/>
    </location>
</feature>
<feature type="domain" description="RING-type" evidence="3">
    <location>
        <begin position="427"/>
        <end position="474"/>
    </location>
</feature>
<reference evidence="4" key="1">
    <citation type="journal article" date="2020" name="Stud. Mycol.">
        <title>101 Dothideomycetes genomes: a test case for predicting lifestyles and emergence of pathogens.</title>
        <authorList>
            <person name="Haridas S."/>
            <person name="Albert R."/>
            <person name="Binder M."/>
            <person name="Bloem J."/>
            <person name="Labutti K."/>
            <person name="Salamov A."/>
            <person name="Andreopoulos B."/>
            <person name="Baker S."/>
            <person name="Barry K."/>
            <person name="Bills G."/>
            <person name="Bluhm B."/>
            <person name="Cannon C."/>
            <person name="Castanera R."/>
            <person name="Culley D."/>
            <person name="Daum C."/>
            <person name="Ezra D."/>
            <person name="Gonzalez J."/>
            <person name="Henrissat B."/>
            <person name="Kuo A."/>
            <person name="Liang C."/>
            <person name="Lipzen A."/>
            <person name="Lutzoni F."/>
            <person name="Magnuson J."/>
            <person name="Mondo S."/>
            <person name="Nolan M."/>
            <person name="Ohm R."/>
            <person name="Pangilinan J."/>
            <person name="Park H.-J."/>
            <person name="Ramirez L."/>
            <person name="Alfaro M."/>
            <person name="Sun H."/>
            <person name="Tritt A."/>
            <person name="Yoshinaga Y."/>
            <person name="Zwiers L.-H."/>
            <person name="Turgeon B."/>
            <person name="Goodwin S."/>
            <person name="Spatafora J."/>
            <person name="Crous P."/>
            <person name="Grigoriev I."/>
        </authorList>
    </citation>
    <scope>NUCLEOTIDE SEQUENCE</scope>
    <source>
        <strain evidence="4">CBS 122368</strain>
    </source>
</reference>
<feature type="compositionally biased region" description="Low complexity" evidence="2">
    <location>
        <begin position="344"/>
        <end position="363"/>
    </location>
</feature>
<dbReference type="GO" id="GO:0008270">
    <property type="term" value="F:zinc ion binding"/>
    <property type="evidence" value="ECO:0007669"/>
    <property type="project" value="UniProtKB-KW"/>
</dbReference>
<evidence type="ECO:0000313" key="5">
    <source>
        <dbReference type="Proteomes" id="UP000800094"/>
    </source>
</evidence>
<dbReference type="Proteomes" id="UP000800094">
    <property type="component" value="Unassembled WGS sequence"/>
</dbReference>
<proteinExistence type="predicted"/>
<feature type="compositionally biased region" description="Polar residues" evidence="2">
    <location>
        <begin position="306"/>
        <end position="321"/>
    </location>
</feature>